<evidence type="ECO:0000313" key="4">
    <source>
        <dbReference type="Proteomes" id="UP000010146"/>
    </source>
</evidence>
<dbReference type="AlphaFoldDB" id="A0A0F5PLD5"/>
<evidence type="ECO:0000256" key="1">
    <source>
        <dbReference type="ARBA" id="ARBA00022679"/>
    </source>
</evidence>
<sequence length="253" mass="29145">MYIDMAKKAGLIFRGVMSMQEILGKIRRAVQDFEMIHEGDAIAVGVSGGKDSITLLYGLHLLKRFYPIKFEVMGLMLSLGFENFDPTPIKNFCEEKGIPFFVKHTEIKKIVFDYRKEKNPCSLCANLRRGALNDFAKEKGCNKVALAHHYDDLIVTFMMNLFYNGRLHTFEPVTFLDRSKITLIRPLIYVREKEVRSAVKKNNLPVVENPCPMAGNTTRHSIENLIRNLEKEIPELDKRIFTAIKKDVFQLKN</sequence>
<dbReference type="PIRSF" id="PIRSF004976">
    <property type="entry name" value="ATPase_YdaO"/>
    <property type="match status" value="1"/>
</dbReference>
<dbReference type="PANTHER" id="PTHR43686">
    <property type="entry name" value="SULFURTRANSFERASE-RELATED"/>
    <property type="match status" value="1"/>
</dbReference>
<dbReference type="InterPro" id="IPR014729">
    <property type="entry name" value="Rossmann-like_a/b/a_fold"/>
</dbReference>
<name>A0A0F5PLD5_9THEO</name>
<organism evidence="3 4">
    <name type="scientific">Caldanaerobacter subterraneus subsp. pacificus DSM 12653</name>
    <dbReference type="NCBI Taxonomy" id="391606"/>
    <lineage>
        <taxon>Bacteria</taxon>
        <taxon>Bacillati</taxon>
        <taxon>Bacillota</taxon>
        <taxon>Clostridia</taxon>
        <taxon>Thermoanaerobacterales</taxon>
        <taxon>Thermoanaerobacteraceae</taxon>
        <taxon>Caldanaerobacter</taxon>
    </lineage>
</organism>
<dbReference type="InterPro" id="IPR035107">
    <property type="entry name" value="tRNA_thiolation_TtcA_Ctu1"/>
</dbReference>
<dbReference type="Proteomes" id="UP000010146">
    <property type="component" value="Unassembled WGS sequence"/>
</dbReference>
<reference evidence="4" key="3">
    <citation type="submission" date="2015-02" db="EMBL/GenBank/DDBJ databases">
        <title>Genome analysis of three genomes within the thermophilic hydrogenogenic bacterial species Caldanaerobacter subterraneus.</title>
        <authorList>
            <person name="Sant'Anna F.H."/>
            <person name="Lebedinsky A."/>
            <person name="Sokolova T."/>
            <person name="Robb F.T."/>
            <person name="Gonzalez J.M."/>
        </authorList>
    </citation>
    <scope>NUCLEOTIDE SEQUENCE [LARGE SCALE GENOMIC DNA]</scope>
    <source>
        <strain evidence="4">DSM 12653</strain>
    </source>
</reference>
<protein>
    <submittedName>
        <fullName evidence="3">ATPase</fullName>
    </submittedName>
</protein>
<comment type="caution">
    <text evidence="3">The sequence shown here is derived from an EMBL/GenBank/DDBJ whole genome shotgun (WGS) entry which is preliminary data.</text>
</comment>
<dbReference type="EMBL" id="ABXP02000079">
    <property type="protein sequence ID" value="KKC29477.1"/>
    <property type="molecule type" value="Genomic_DNA"/>
</dbReference>
<reference evidence="3 4" key="2">
    <citation type="journal article" date="2015" name="BMC Genomics">
        <title>Analysis of three genomes within the thermophilic bacterial species Caldanaerobacter subterraneus with a focus on carbon monoxide dehydrogenase evolution and hydrolase diversity.</title>
        <authorList>
            <person name="Sant'Anna F.H."/>
            <person name="Lebedinsky A.V."/>
            <person name="Sokolova T.G."/>
            <person name="Robb F.T."/>
            <person name="Gonzalez J.M."/>
        </authorList>
    </citation>
    <scope>NUCLEOTIDE SEQUENCE [LARGE SCALE GENOMIC DNA]</scope>
    <source>
        <strain evidence="3 4">DSM 12653</strain>
    </source>
</reference>
<proteinExistence type="predicted"/>
<dbReference type="GO" id="GO:0008033">
    <property type="term" value="P:tRNA processing"/>
    <property type="evidence" value="ECO:0007669"/>
    <property type="project" value="InterPro"/>
</dbReference>
<evidence type="ECO:0000259" key="2">
    <source>
        <dbReference type="Pfam" id="PF01171"/>
    </source>
</evidence>
<dbReference type="Gene3D" id="3.40.50.620">
    <property type="entry name" value="HUPs"/>
    <property type="match status" value="1"/>
</dbReference>
<dbReference type="Pfam" id="PF01171">
    <property type="entry name" value="ATP_bind_3"/>
    <property type="match status" value="1"/>
</dbReference>
<dbReference type="SUPFAM" id="SSF52402">
    <property type="entry name" value="Adenine nucleotide alpha hydrolases-like"/>
    <property type="match status" value="1"/>
</dbReference>
<gene>
    <name evidence="3" type="ORF">CDSM653_01440</name>
</gene>
<dbReference type="PANTHER" id="PTHR43686:SF1">
    <property type="entry name" value="AMINOTRAN_5 DOMAIN-CONTAINING PROTEIN"/>
    <property type="match status" value="1"/>
</dbReference>
<reference evidence="3 4" key="1">
    <citation type="submission" date="2008-07" db="EMBL/GenBank/DDBJ databases">
        <authorList>
            <person name="Gonzalez J."/>
            <person name="Sokolova T."/>
            <person name="Ferriera S."/>
            <person name="Johnson J."/>
            <person name="Kravitz S."/>
            <person name="Beeson K."/>
            <person name="Sutton G."/>
            <person name="Rogers Y.-H."/>
            <person name="Friedman R."/>
            <person name="Frazier M."/>
            <person name="Venter J.C."/>
        </authorList>
    </citation>
    <scope>NUCLEOTIDE SEQUENCE [LARGE SCALE GENOMIC DNA]</scope>
    <source>
        <strain evidence="3 4">DSM 12653</strain>
    </source>
</reference>
<keyword evidence="1" id="KW-0808">Transferase</keyword>
<feature type="domain" description="tRNA(Ile)-lysidine/2-thiocytidine synthase N-terminal" evidence="2">
    <location>
        <begin position="42"/>
        <end position="211"/>
    </location>
</feature>
<dbReference type="CDD" id="cd24138">
    <property type="entry name" value="TtcA-like"/>
    <property type="match status" value="1"/>
</dbReference>
<dbReference type="GO" id="GO:0016740">
    <property type="term" value="F:transferase activity"/>
    <property type="evidence" value="ECO:0007669"/>
    <property type="project" value="UniProtKB-KW"/>
</dbReference>
<evidence type="ECO:0000313" key="3">
    <source>
        <dbReference type="EMBL" id="KKC29477.1"/>
    </source>
</evidence>
<accession>A0A0F5PLD5</accession>
<dbReference type="InterPro" id="IPR011063">
    <property type="entry name" value="TilS/TtcA_N"/>
</dbReference>